<keyword evidence="1" id="KW-0472">Membrane</keyword>
<organism evidence="2 3">
    <name type="scientific">Dactylosporangium vinaceum</name>
    <dbReference type="NCBI Taxonomy" id="53362"/>
    <lineage>
        <taxon>Bacteria</taxon>
        <taxon>Bacillati</taxon>
        <taxon>Actinomycetota</taxon>
        <taxon>Actinomycetes</taxon>
        <taxon>Micromonosporales</taxon>
        <taxon>Micromonosporaceae</taxon>
        <taxon>Dactylosporangium</taxon>
    </lineage>
</organism>
<keyword evidence="1" id="KW-1133">Transmembrane helix</keyword>
<sequence>MSPMWRRGVTVLLVVVLLYGGVVHVYQLATSGWPPYAWAPPWLAAYFTALTALDPLAAFLLWRRRPTGAYLAAAVLVTDALANAYATYALLDPDPIARLAQAVISALALIAVAAAPALHRRPAP</sequence>
<feature type="transmembrane region" description="Helical" evidence="1">
    <location>
        <begin position="43"/>
        <end position="62"/>
    </location>
</feature>
<dbReference type="EMBL" id="JBHMCA010000042">
    <property type="protein sequence ID" value="MFB9445351.1"/>
    <property type="molecule type" value="Genomic_DNA"/>
</dbReference>
<proteinExistence type="predicted"/>
<evidence type="ECO:0000313" key="3">
    <source>
        <dbReference type="Proteomes" id="UP001589608"/>
    </source>
</evidence>
<accession>A0ABV5M8Z2</accession>
<keyword evidence="3" id="KW-1185">Reference proteome</keyword>
<gene>
    <name evidence="2" type="ORF">ACFFTR_19935</name>
</gene>
<evidence type="ECO:0000313" key="2">
    <source>
        <dbReference type="EMBL" id="MFB9445351.1"/>
    </source>
</evidence>
<protein>
    <submittedName>
        <fullName evidence="2">Uncharacterized protein</fullName>
    </submittedName>
</protein>
<dbReference type="Proteomes" id="UP001589608">
    <property type="component" value="Unassembled WGS sequence"/>
</dbReference>
<comment type="caution">
    <text evidence="2">The sequence shown here is derived from an EMBL/GenBank/DDBJ whole genome shotgun (WGS) entry which is preliminary data.</text>
</comment>
<evidence type="ECO:0000256" key="1">
    <source>
        <dbReference type="SAM" id="Phobius"/>
    </source>
</evidence>
<feature type="transmembrane region" description="Helical" evidence="1">
    <location>
        <begin position="69"/>
        <end position="90"/>
    </location>
</feature>
<feature type="transmembrane region" description="Helical" evidence="1">
    <location>
        <begin position="96"/>
        <end position="118"/>
    </location>
</feature>
<name>A0ABV5M8Z2_9ACTN</name>
<reference evidence="2 3" key="1">
    <citation type="submission" date="2024-09" db="EMBL/GenBank/DDBJ databases">
        <authorList>
            <person name="Sun Q."/>
            <person name="Mori K."/>
        </authorList>
    </citation>
    <scope>NUCLEOTIDE SEQUENCE [LARGE SCALE GENOMIC DNA]</scope>
    <source>
        <strain evidence="2 3">JCM 3307</strain>
    </source>
</reference>
<dbReference type="RefSeq" id="WP_380028925.1">
    <property type="nucleotide sequence ID" value="NZ_CP061913.1"/>
</dbReference>
<keyword evidence="1" id="KW-0812">Transmembrane</keyword>